<name>K1RL14_MAGGI</name>
<evidence type="ECO:0000313" key="1">
    <source>
        <dbReference type="EMBL" id="EKC34996.1"/>
    </source>
</evidence>
<organism evidence="1">
    <name type="scientific">Magallana gigas</name>
    <name type="common">Pacific oyster</name>
    <name type="synonym">Crassostrea gigas</name>
    <dbReference type="NCBI Taxonomy" id="29159"/>
    <lineage>
        <taxon>Eukaryota</taxon>
        <taxon>Metazoa</taxon>
        <taxon>Spiralia</taxon>
        <taxon>Lophotrochozoa</taxon>
        <taxon>Mollusca</taxon>
        <taxon>Bivalvia</taxon>
        <taxon>Autobranchia</taxon>
        <taxon>Pteriomorphia</taxon>
        <taxon>Ostreida</taxon>
        <taxon>Ostreoidea</taxon>
        <taxon>Ostreidae</taxon>
        <taxon>Magallana</taxon>
    </lineage>
</organism>
<sequence length="73" mass="8240">MATGINLKKFDGSENIHLWIPVLENWQEFHNVSDAEALLAISIKKGVISKEPKTFQELRHAVDQAKQELETGP</sequence>
<accession>K1RL14</accession>
<proteinExistence type="predicted"/>
<gene>
    <name evidence="1" type="ORF">CGI_10023615</name>
</gene>
<reference evidence="1" key="1">
    <citation type="journal article" date="2012" name="Nature">
        <title>The oyster genome reveals stress adaptation and complexity of shell formation.</title>
        <authorList>
            <person name="Zhang G."/>
            <person name="Fang X."/>
            <person name="Guo X."/>
            <person name="Li L."/>
            <person name="Luo R."/>
            <person name="Xu F."/>
            <person name="Yang P."/>
            <person name="Zhang L."/>
            <person name="Wang X."/>
            <person name="Qi H."/>
            <person name="Xiong Z."/>
            <person name="Que H."/>
            <person name="Xie Y."/>
            <person name="Holland P.W."/>
            <person name="Paps J."/>
            <person name="Zhu Y."/>
            <person name="Wu F."/>
            <person name="Chen Y."/>
            <person name="Wang J."/>
            <person name="Peng C."/>
            <person name="Meng J."/>
            <person name="Yang L."/>
            <person name="Liu J."/>
            <person name="Wen B."/>
            <person name="Zhang N."/>
            <person name="Huang Z."/>
            <person name="Zhu Q."/>
            <person name="Feng Y."/>
            <person name="Mount A."/>
            <person name="Hedgecock D."/>
            <person name="Xu Z."/>
            <person name="Liu Y."/>
            <person name="Domazet-Loso T."/>
            <person name="Du Y."/>
            <person name="Sun X."/>
            <person name="Zhang S."/>
            <person name="Liu B."/>
            <person name="Cheng P."/>
            <person name="Jiang X."/>
            <person name="Li J."/>
            <person name="Fan D."/>
            <person name="Wang W."/>
            <person name="Fu W."/>
            <person name="Wang T."/>
            <person name="Wang B."/>
            <person name="Zhang J."/>
            <person name="Peng Z."/>
            <person name="Li Y."/>
            <person name="Li N."/>
            <person name="Wang J."/>
            <person name="Chen M."/>
            <person name="He Y."/>
            <person name="Tan F."/>
            <person name="Song X."/>
            <person name="Zheng Q."/>
            <person name="Huang R."/>
            <person name="Yang H."/>
            <person name="Du X."/>
            <person name="Chen L."/>
            <person name="Yang M."/>
            <person name="Gaffney P.M."/>
            <person name="Wang S."/>
            <person name="Luo L."/>
            <person name="She Z."/>
            <person name="Ming Y."/>
            <person name="Huang W."/>
            <person name="Zhang S."/>
            <person name="Huang B."/>
            <person name="Zhang Y."/>
            <person name="Qu T."/>
            <person name="Ni P."/>
            <person name="Miao G."/>
            <person name="Wang J."/>
            <person name="Wang Q."/>
            <person name="Steinberg C.E."/>
            <person name="Wang H."/>
            <person name="Li N."/>
            <person name="Qian L."/>
            <person name="Zhang G."/>
            <person name="Li Y."/>
            <person name="Yang H."/>
            <person name="Liu X."/>
            <person name="Wang J."/>
            <person name="Yin Y."/>
            <person name="Wang J."/>
        </authorList>
    </citation>
    <scope>NUCLEOTIDE SEQUENCE [LARGE SCALE GENOMIC DNA]</scope>
    <source>
        <strain evidence="1">05x7-T-G4-1.051#20</strain>
    </source>
</reference>
<dbReference type="AlphaFoldDB" id="K1RL14"/>
<protein>
    <submittedName>
        <fullName evidence="1">Uncharacterized protein</fullName>
    </submittedName>
</protein>
<dbReference type="HOGENOM" id="CLU_2707234_0_0_1"/>
<dbReference type="InParanoid" id="K1RL14"/>
<dbReference type="EMBL" id="JH817539">
    <property type="protein sequence ID" value="EKC34996.1"/>
    <property type="molecule type" value="Genomic_DNA"/>
</dbReference>